<accession>A0A1D8D6X0</accession>
<dbReference type="Proteomes" id="UP000095185">
    <property type="component" value="Chromosome"/>
</dbReference>
<organism evidence="6 7">
    <name type="scientific">Chlorobaculum limnaeum</name>
    <dbReference type="NCBI Taxonomy" id="274537"/>
    <lineage>
        <taxon>Bacteria</taxon>
        <taxon>Pseudomonadati</taxon>
        <taxon>Chlorobiota</taxon>
        <taxon>Chlorobiia</taxon>
        <taxon>Chlorobiales</taxon>
        <taxon>Chlorobiaceae</taxon>
        <taxon>Chlorobaculum</taxon>
    </lineage>
</organism>
<dbReference type="SUPFAM" id="SSF82649">
    <property type="entry name" value="SufE/NifU"/>
    <property type="match status" value="1"/>
</dbReference>
<dbReference type="STRING" id="274537.BIU88_10715"/>
<keyword evidence="7" id="KW-1185">Reference proteome</keyword>
<dbReference type="CDD" id="cd06664">
    <property type="entry name" value="IscU_like"/>
    <property type="match status" value="1"/>
</dbReference>
<dbReference type="Pfam" id="PF01592">
    <property type="entry name" value="NifU_N"/>
    <property type="match status" value="1"/>
</dbReference>
<name>A0A1D8D6X0_CHLLM</name>
<sequence length="203" mass="22585">MLQSGEWAYTEKLKEHFESPKNILKGNDTSAFDGVGMEGNLQCGDQMMVAIKVDKENEKIIDCQWKTYGCASAIASTSILSEMVKGMTLDQAFNISPKEVAKELGGLPENKIHCSVLGDKALRAAINDYFIRNGMNDRVQKVQARTVCQCMNVTDHDIEEAVLEGARTFYELQEHTKISTVCGLCKEDAEAELQKYVHLHFGA</sequence>
<evidence type="ECO:0000259" key="4">
    <source>
        <dbReference type="Pfam" id="PF01592"/>
    </source>
</evidence>
<dbReference type="InterPro" id="IPR041854">
    <property type="entry name" value="BFD-like_2Fe2S-bd_dom_sf"/>
</dbReference>
<dbReference type="GO" id="GO:0051536">
    <property type="term" value="F:iron-sulfur cluster binding"/>
    <property type="evidence" value="ECO:0007669"/>
    <property type="project" value="UniProtKB-KW"/>
</dbReference>
<dbReference type="Gene3D" id="3.90.1010.10">
    <property type="match status" value="1"/>
</dbReference>
<keyword evidence="2" id="KW-0408">Iron</keyword>
<dbReference type="InterPro" id="IPR007419">
    <property type="entry name" value="BFD-like_2Fe2S-bd_dom"/>
</dbReference>
<dbReference type="InterPro" id="IPR002871">
    <property type="entry name" value="NIF_FeS_clus_asmbl_NifU_N"/>
</dbReference>
<evidence type="ECO:0000256" key="2">
    <source>
        <dbReference type="ARBA" id="ARBA00023004"/>
    </source>
</evidence>
<dbReference type="GO" id="GO:0005506">
    <property type="term" value="F:iron ion binding"/>
    <property type="evidence" value="ECO:0007669"/>
    <property type="project" value="InterPro"/>
</dbReference>
<dbReference type="OrthoDB" id="9804157at2"/>
<evidence type="ECO:0000313" key="7">
    <source>
        <dbReference type="Proteomes" id="UP000095185"/>
    </source>
</evidence>
<feature type="domain" description="NIF system FeS cluster assembly NifU N-terminal" evidence="4">
    <location>
        <begin position="8"/>
        <end position="133"/>
    </location>
</feature>
<evidence type="ECO:0000256" key="1">
    <source>
        <dbReference type="ARBA" id="ARBA00022723"/>
    </source>
</evidence>
<protein>
    <submittedName>
        <fullName evidence="6">Iron-sulfur cluster assembly scaffold protein</fullName>
    </submittedName>
</protein>
<evidence type="ECO:0000259" key="5">
    <source>
        <dbReference type="Pfam" id="PF04324"/>
    </source>
</evidence>
<dbReference type="EMBL" id="CP017305">
    <property type="protein sequence ID" value="AOS84564.1"/>
    <property type="molecule type" value="Genomic_DNA"/>
</dbReference>
<reference evidence="6" key="1">
    <citation type="submission" date="2016-09" db="EMBL/GenBank/DDBJ databases">
        <title>Genome sequence of Chlorobaculum limnaeum.</title>
        <authorList>
            <person name="Liu Z."/>
            <person name="Tank M."/>
            <person name="Bryant D.A."/>
        </authorList>
    </citation>
    <scope>NUCLEOTIDE SEQUENCE [LARGE SCALE GENOMIC DNA]</scope>
    <source>
        <strain evidence="6">DSM 1677</strain>
    </source>
</reference>
<dbReference type="KEGG" id="clz:BIU88_10715"/>
<evidence type="ECO:0000313" key="6">
    <source>
        <dbReference type="EMBL" id="AOS84564.1"/>
    </source>
</evidence>
<gene>
    <name evidence="6" type="ORF">BIU88_10715</name>
</gene>
<proteinExistence type="predicted"/>
<dbReference type="Gene3D" id="1.10.10.1100">
    <property type="entry name" value="BFD-like [2Fe-2S]-binding domain"/>
    <property type="match status" value="1"/>
</dbReference>
<keyword evidence="3" id="KW-0411">Iron-sulfur</keyword>
<dbReference type="RefSeq" id="WP_069810756.1">
    <property type="nucleotide sequence ID" value="NZ_CP017305.1"/>
</dbReference>
<feature type="domain" description="BFD-like [2Fe-2S]-binding" evidence="5">
    <location>
        <begin position="147"/>
        <end position="191"/>
    </location>
</feature>
<dbReference type="GO" id="GO:0016226">
    <property type="term" value="P:iron-sulfur cluster assembly"/>
    <property type="evidence" value="ECO:0007669"/>
    <property type="project" value="InterPro"/>
</dbReference>
<dbReference type="PANTHER" id="PTHR10093">
    <property type="entry name" value="IRON-SULFUR CLUSTER ASSEMBLY ENZYME NIFU HOMOLOG"/>
    <property type="match status" value="1"/>
</dbReference>
<dbReference type="AlphaFoldDB" id="A0A1D8D6X0"/>
<evidence type="ECO:0000256" key="3">
    <source>
        <dbReference type="ARBA" id="ARBA00023014"/>
    </source>
</evidence>
<dbReference type="Pfam" id="PF04324">
    <property type="entry name" value="Fer2_BFD"/>
    <property type="match status" value="1"/>
</dbReference>
<keyword evidence="1" id="KW-0479">Metal-binding</keyword>